<keyword evidence="1" id="KW-0732">Signal</keyword>
<accession>A0ABU4HWZ7</accession>
<comment type="caution">
    <text evidence="2">The sequence shown here is derived from an EMBL/GenBank/DDBJ whole genome shotgun (WGS) entry which is preliminary data.</text>
</comment>
<dbReference type="RefSeq" id="WP_318600321.1">
    <property type="nucleotide sequence ID" value="NZ_JAWSTH010000106.1"/>
</dbReference>
<protein>
    <submittedName>
        <fullName evidence="2">Uncharacterized protein</fullName>
    </submittedName>
</protein>
<feature type="chain" id="PRO_5046433116" evidence="1">
    <location>
        <begin position="47"/>
        <end position="155"/>
    </location>
</feature>
<evidence type="ECO:0000313" key="2">
    <source>
        <dbReference type="EMBL" id="MDW5597850.1"/>
    </source>
</evidence>
<evidence type="ECO:0000313" key="3">
    <source>
        <dbReference type="Proteomes" id="UP001284601"/>
    </source>
</evidence>
<sequence length="155" mass="16153">MRGTIVLDTHDCAGKRSLRSHLRRAVSLTALLTAVAFATSSAPASADCTTGGSGCLPANGYSSHDIWNCGSIRSGTNCPYGGGSRIDWGWGSASDDGSPDAFVCVVGTGYFSGCSFDLARACFAASCDDQDALQFTLYVNHTYASGRTISGHGYW</sequence>
<feature type="signal peptide" evidence="1">
    <location>
        <begin position="1"/>
        <end position="46"/>
    </location>
</feature>
<reference evidence="2 3" key="2">
    <citation type="submission" date="2023-10" db="EMBL/GenBank/DDBJ databases">
        <authorList>
            <person name="Han X.F."/>
        </authorList>
    </citation>
    <scope>NUCLEOTIDE SEQUENCE [LARGE SCALE GENOMIC DNA]</scope>
    <source>
        <strain evidence="2 3">KCTC 39840</strain>
    </source>
</reference>
<name>A0ABU4HWZ7_9ACTN</name>
<reference evidence="3" key="1">
    <citation type="submission" date="2023-07" db="EMBL/GenBank/DDBJ databases">
        <title>Conexibacter stalactiti sp. nov., isolated from stalactites in a lava cave and emended description of the genus Conexibacter.</title>
        <authorList>
            <person name="Lee S.D."/>
        </authorList>
    </citation>
    <scope>NUCLEOTIDE SEQUENCE [LARGE SCALE GENOMIC DNA]</scope>
    <source>
        <strain evidence="3">KCTC 39840</strain>
    </source>
</reference>
<dbReference type="EMBL" id="JAWSTH010000106">
    <property type="protein sequence ID" value="MDW5597850.1"/>
    <property type="molecule type" value="Genomic_DNA"/>
</dbReference>
<organism evidence="2 3">
    <name type="scientific">Conexibacter stalactiti</name>
    <dbReference type="NCBI Taxonomy" id="1940611"/>
    <lineage>
        <taxon>Bacteria</taxon>
        <taxon>Bacillati</taxon>
        <taxon>Actinomycetota</taxon>
        <taxon>Thermoleophilia</taxon>
        <taxon>Solirubrobacterales</taxon>
        <taxon>Conexibacteraceae</taxon>
        <taxon>Conexibacter</taxon>
    </lineage>
</organism>
<proteinExistence type="predicted"/>
<evidence type="ECO:0000256" key="1">
    <source>
        <dbReference type="SAM" id="SignalP"/>
    </source>
</evidence>
<gene>
    <name evidence="2" type="ORF">R7226_26085</name>
</gene>
<keyword evidence="3" id="KW-1185">Reference proteome</keyword>
<dbReference type="Proteomes" id="UP001284601">
    <property type="component" value="Unassembled WGS sequence"/>
</dbReference>